<organism evidence="10 11">
    <name type="scientific">Salinomyces thailandicus</name>
    <dbReference type="NCBI Taxonomy" id="706561"/>
    <lineage>
        <taxon>Eukaryota</taxon>
        <taxon>Fungi</taxon>
        <taxon>Dikarya</taxon>
        <taxon>Ascomycota</taxon>
        <taxon>Pezizomycotina</taxon>
        <taxon>Dothideomycetes</taxon>
        <taxon>Dothideomycetidae</taxon>
        <taxon>Mycosphaerellales</taxon>
        <taxon>Teratosphaeriaceae</taxon>
        <taxon>Salinomyces</taxon>
    </lineage>
</organism>
<dbReference type="Pfam" id="PF00172">
    <property type="entry name" value="Zn_clus"/>
    <property type="match status" value="1"/>
</dbReference>
<dbReference type="SMART" id="SM00906">
    <property type="entry name" value="Fungal_trans"/>
    <property type="match status" value="1"/>
</dbReference>
<sequence>MPPRPLRPKDDPGAPDGVDAASETKANKRRAVSSACIPCRKRKSKCDGSVPSCSTCTAVYRTECCYDADSDHRRKGALKRDLQSLQQQNSALDVIVASLRTLPEGESIALLHSLRSDSNPDELATSLRTNVRLPHSYAPQTLEADFAQHLSTTPTSTSFDSAAFNSSREQSLDESGLSLTTTISNESSGVWFRQPQDVEYVEHLLNLYFCWIHPFYHFFHRDYFLHDMSRGNTEFCSALLVNAILAFACHYSDRAGARADPNDPATAGDTFFAEAKRLLDRNEKSSLATVQALGIMSVRECSHGRDSNAYQLAGRCLRMALELGLHLSVIGSGLRASEVEVRKITFWSVFNLETACSVSFGRLSQLPRAAADIQKPSVNDRSEAVSWRPYEDSGLALSPSAEQPARPMLYVHYMSTLSELASDMVNTFYAPQERFTSRRLAATYKQYQEWYAGLPDAFRLENTSLPHVLVLHMYYYASVLHLFRPYIKLDLRGAGLFPRDTCTFCANEISALMNALRAMYGLRRVSLAVSSFLMSASTIHLLNLPSDSAAAHLGQGLQDLQSMAVNHHFAARCVDIIRSLATKWNIALPENAATVGVFRGGSGARGWSSPPASTFFAASIPRKHSSESGTRSDGSIHSQSDGPFRPPSKPKTARQLSSYYNDPATPSSDQNPNTFWTPFPVQGVPSQNQAWNDMVFDFNQPVDGVNGVNGVNGGNQWPLFGSSSAPAVDGHGMSNATAGIDQGMSGTMADWSWQ</sequence>
<keyword evidence="5" id="KW-0238">DNA-binding</keyword>
<name>A0A4U0TYH9_9PEZI</name>
<keyword evidence="4" id="KW-0805">Transcription regulation</keyword>
<dbReference type="Proteomes" id="UP000308549">
    <property type="component" value="Unassembled WGS sequence"/>
</dbReference>
<feature type="region of interest" description="Disordered" evidence="8">
    <location>
        <begin position="621"/>
        <end position="681"/>
    </location>
</feature>
<gene>
    <name evidence="10" type="ORF">B0A50_04489</name>
</gene>
<dbReference type="GO" id="GO:0005634">
    <property type="term" value="C:nucleus"/>
    <property type="evidence" value="ECO:0007669"/>
    <property type="project" value="UniProtKB-SubCell"/>
</dbReference>
<proteinExistence type="predicted"/>
<dbReference type="OrthoDB" id="2162761at2759"/>
<feature type="domain" description="Zn(2)-C6 fungal-type" evidence="9">
    <location>
        <begin position="35"/>
        <end position="66"/>
    </location>
</feature>
<evidence type="ECO:0000256" key="4">
    <source>
        <dbReference type="ARBA" id="ARBA00023015"/>
    </source>
</evidence>
<dbReference type="InterPro" id="IPR007219">
    <property type="entry name" value="XnlR_reg_dom"/>
</dbReference>
<dbReference type="InterPro" id="IPR001138">
    <property type="entry name" value="Zn2Cys6_DnaBD"/>
</dbReference>
<comment type="subcellular location">
    <subcellularLocation>
        <location evidence="1">Nucleus</location>
    </subcellularLocation>
</comment>
<dbReference type="GO" id="GO:0008270">
    <property type="term" value="F:zinc ion binding"/>
    <property type="evidence" value="ECO:0007669"/>
    <property type="project" value="InterPro"/>
</dbReference>
<dbReference type="Gene3D" id="4.10.240.10">
    <property type="entry name" value="Zn(2)-C6 fungal-type DNA-binding domain"/>
    <property type="match status" value="1"/>
</dbReference>
<dbReference type="CDD" id="cd00067">
    <property type="entry name" value="GAL4"/>
    <property type="match status" value="1"/>
</dbReference>
<keyword evidence="11" id="KW-1185">Reference proteome</keyword>
<evidence type="ECO:0000313" key="11">
    <source>
        <dbReference type="Proteomes" id="UP000308549"/>
    </source>
</evidence>
<evidence type="ECO:0000256" key="8">
    <source>
        <dbReference type="SAM" id="MobiDB-lite"/>
    </source>
</evidence>
<dbReference type="CDD" id="cd12148">
    <property type="entry name" value="fungal_TF_MHR"/>
    <property type="match status" value="1"/>
</dbReference>
<evidence type="ECO:0000313" key="10">
    <source>
        <dbReference type="EMBL" id="TKA27152.1"/>
    </source>
</evidence>
<evidence type="ECO:0000256" key="7">
    <source>
        <dbReference type="ARBA" id="ARBA00023242"/>
    </source>
</evidence>
<reference evidence="10 11" key="1">
    <citation type="submission" date="2017-03" db="EMBL/GenBank/DDBJ databases">
        <title>Genomes of endolithic fungi from Antarctica.</title>
        <authorList>
            <person name="Coleine C."/>
            <person name="Masonjones S."/>
            <person name="Stajich J.E."/>
        </authorList>
    </citation>
    <scope>NUCLEOTIDE SEQUENCE [LARGE SCALE GENOMIC DNA]</scope>
    <source>
        <strain evidence="10 11">CCFEE 6315</strain>
    </source>
</reference>
<evidence type="ECO:0000256" key="6">
    <source>
        <dbReference type="ARBA" id="ARBA00023163"/>
    </source>
</evidence>
<evidence type="ECO:0000256" key="3">
    <source>
        <dbReference type="ARBA" id="ARBA00022833"/>
    </source>
</evidence>
<keyword evidence="6" id="KW-0804">Transcription</keyword>
<evidence type="ECO:0000256" key="1">
    <source>
        <dbReference type="ARBA" id="ARBA00004123"/>
    </source>
</evidence>
<keyword evidence="3" id="KW-0862">Zinc</keyword>
<comment type="caution">
    <text evidence="10">The sequence shown here is derived from an EMBL/GenBank/DDBJ whole genome shotgun (WGS) entry which is preliminary data.</text>
</comment>
<dbReference type="SMART" id="SM00066">
    <property type="entry name" value="GAL4"/>
    <property type="match status" value="1"/>
</dbReference>
<keyword evidence="2" id="KW-0479">Metal-binding</keyword>
<dbReference type="InterPro" id="IPR051615">
    <property type="entry name" value="Transcr_Regulatory_Elem"/>
</dbReference>
<evidence type="ECO:0000256" key="5">
    <source>
        <dbReference type="ARBA" id="ARBA00023125"/>
    </source>
</evidence>
<feature type="compositionally biased region" description="Polar residues" evidence="8">
    <location>
        <begin position="627"/>
        <end position="641"/>
    </location>
</feature>
<dbReference type="PANTHER" id="PTHR31313">
    <property type="entry name" value="TY1 ENHANCER ACTIVATOR"/>
    <property type="match status" value="1"/>
</dbReference>
<dbReference type="PROSITE" id="PS50048">
    <property type="entry name" value="ZN2_CY6_FUNGAL_2"/>
    <property type="match status" value="1"/>
</dbReference>
<dbReference type="GO" id="GO:0006351">
    <property type="term" value="P:DNA-templated transcription"/>
    <property type="evidence" value="ECO:0007669"/>
    <property type="project" value="InterPro"/>
</dbReference>
<dbReference type="InterPro" id="IPR036864">
    <property type="entry name" value="Zn2-C6_fun-type_DNA-bd_sf"/>
</dbReference>
<keyword evidence="7" id="KW-0539">Nucleus</keyword>
<feature type="compositionally biased region" description="Polar residues" evidence="8">
    <location>
        <begin position="654"/>
        <end position="676"/>
    </location>
</feature>
<dbReference type="EMBL" id="NAJL01000024">
    <property type="protein sequence ID" value="TKA27152.1"/>
    <property type="molecule type" value="Genomic_DNA"/>
</dbReference>
<dbReference type="GO" id="GO:0003677">
    <property type="term" value="F:DNA binding"/>
    <property type="evidence" value="ECO:0007669"/>
    <property type="project" value="UniProtKB-KW"/>
</dbReference>
<dbReference type="SUPFAM" id="SSF57701">
    <property type="entry name" value="Zn2/Cys6 DNA-binding domain"/>
    <property type="match status" value="1"/>
</dbReference>
<feature type="region of interest" description="Disordered" evidence="8">
    <location>
        <begin position="1"/>
        <end position="28"/>
    </location>
</feature>
<evidence type="ECO:0000256" key="2">
    <source>
        <dbReference type="ARBA" id="ARBA00022723"/>
    </source>
</evidence>
<protein>
    <recommendedName>
        <fullName evidence="9">Zn(2)-C6 fungal-type domain-containing protein</fullName>
    </recommendedName>
</protein>
<dbReference type="PANTHER" id="PTHR31313:SF4">
    <property type="entry name" value="CONIDIAL DEVELOPMENT PROTEIN FLUFFY"/>
    <property type="match status" value="1"/>
</dbReference>
<dbReference type="AlphaFoldDB" id="A0A4U0TYH9"/>
<dbReference type="GO" id="GO:0000981">
    <property type="term" value="F:DNA-binding transcription factor activity, RNA polymerase II-specific"/>
    <property type="evidence" value="ECO:0007669"/>
    <property type="project" value="InterPro"/>
</dbReference>
<accession>A0A4U0TYH9</accession>
<dbReference type="Pfam" id="PF04082">
    <property type="entry name" value="Fungal_trans"/>
    <property type="match status" value="1"/>
</dbReference>
<evidence type="ECO:0000259" key="9">
    <source>
        <dbReference type="PROSITE" id="PS50048"/>
    </source>
</evidence>
<dbReference type="PROSITE" id="PS00463">
    <property type="entry name" value="ZN2_CY6_FUNGAL_1"/>
    <property type="match status" value="1"/>
</dbReference>